<comment type="caution">
    <text evidence="1">The sequence shown here is derived from an EMBL/GenBank/DDBJ whole genome shotgun (WGS) entry which is preliminary data.</text>
</comment>
<dbReference type="PROSITE" id="PS51257">
    <property type="entry name" value="PROKAR_LIPOPROTEIN"/>
    <property type="match status" value="1"/>
</dbReference>
<organism evidence="1">
    <name type="scientific">Pan troglodytes</name>
    <name type="common">Chimpanzee</name>
    <dbReference type="NCBI Taxonomy" id="9598"/>
    <lineage>
        <taxon>Eukaryota</taxon>
        <taxon>Metazoa</taxon>
        <taxon>Chordata</taxon>
        <taxon>Craniata</taxon>
        <taxon>Vertebrata</taxon>
        <taxon>Euteleostomi</taxon>
        <taxon>Mammalia</taxon>
        <taxon>Eutheria</taxon>
        <taxon>Euarchontoglires</taxon>
        <taxon>Primates</taxon>
        <taxon>Haplorrhini</taxon>
        <taxon>Catarrhini</taxon>
        <taxon>Hominidae</taxon>
        <taxon>Pan</taxon>
    </lineage>
</organism>
<protein>
    <submittedName>
        <fullName evidence="1">STRAP isoform 3</fullName>
    </submittedName>
</protein>
<evidence type="ECO:0000313" key="1">
    <source>
        <dbReference type="EMBL" id="PNI98343.1"/>
    </source>
</evidence>
<gene>
    <name evidence="1" type="ORF">CK820_G0019157</name>
</gene>
<name>A0A2J8QQ06_PANTR</name>
<reference evidence="1" key="1">
    <citation type="submission" date="2017-12" db="EMBL/GenBank/DDBJ databases">
        <title>High-resolution comparative analysis of great ape genomes.</title>
        <authorList>
            <person name="Pollen A."/>
            <person name="Hastie A."/>
            <person name="Hormozdiari F."/>
            <person name="Dougherty M."/>
            <person name="Liu R."/>
            <person name="Chaisson M."/>
            <person name="Hoppe E."/>
            <person name="Hill C."/>
            <person name="Pang A."/>
            <person name="Hillier L."/>
            <person name="Baker C."/>
            <person name="Armstrong J."/>
            <person name="Shendure J."/>
            <person name="Paten B."/>
            <person name="Wilson R."/>
            <person name="Chao H."/>
            <person name="Schneider V."/>
            <person name="Ventura M."/>
            <person name="Kronenberg Z."/>
            <person name="Murali S."/>
            <person name="Gordon D."/>
            <person name="Cantsilieris S."/>
            <person name="Munson K."/>
            <person name="Nelson B."/>
            <person name="Raja A."/>
            <person name="Underwood J."/>
            <person name="Diekhans M."/>
            <person name="Fiddes I."/>
            <person name="Haussler D."/>
            <person name="Eichler E."/>
        </authorList>
    </citation>
    <scope>NUCLEOTIDE SEQUENCE [LARGE SCALE GENOMIC DNA]</scope>
    <source>
        <strain evidence="1">Yerkes chimp pedigree #C0471</strain>
    </source>
</reference>
<accession>A0A2J8QQ06</accession>
<proteinExistence type="predicted"/>
<dbReference type="AlphaFoldDB" id="A0A2J8QQ06"/>
<sequence length="46" mass="5025">MRQTPLTCSGHTRPVVDLAFSGITPYGYFLISACKAKCGMLSQEMN</sequence>
<dbReference type="EMBL" id="NBAG03000025">
    <property type="protein sequence ID" value="PNI98343.1"/>
    <property type="molecule type" value="Genomic_DNA"/>
</dbReference>